<dbReference type="Pfam" id="PF00534">
    <property type="entry name" value="Glycos_transf_1"/>
    <property type="match status" value="1"/>
</dbReference>
<name>A0A0K2LE19_9LACO</name>
<dbReference type="STRING" id="1074467.JP39_09400"/>
<gene>
    <name evidence="2" type="ORF">JP39_09400</name>
</gene>
<keyword evidence="3" id="KW-1185">Reference proteome</keyword>
<dbReference type="PANTHER" id="PTHR12526">
    <property type="entry name" value="GLYCOSYLTRANSFERASE"/>
    <property type="match status" value="1"/>
</dbReference>
<dbReference type="PANTHER" id="PTHR12526:SF630">
    <property type="entry name" value="GLYCOSYLTRANSFERASE"/>
    <property type="match status" value="1"/>
</dbReference>
<keyword evidence="2" id="KW-0808">Transferase</keyword>
<dbReference type="EMBL" id="CP012559">
    <property type="protein sequence ID" value="ALB29549.1"/>
    <property type="molecule type" value="Genomic_DNA"/>
</dbReference>
<dbReference type="OrthoDB" id="9787617at2"/>
<dbReference type="CDD" id="cd03811">
    <property type="entry name" value="GT4_GT28_WabH-like"/>
    <property type="match status" value="1"/>
</dbReference>
<dbReference type="Proteomes" id="UP000061546">
    <property type="component" value="Chromosome"/>
</dbReference>
<keyword evidence="2" id="KW-0328">Glycosyltransferase</keyword>
<dbReference type="GO" id="GO:0016757">
    <property type="term" value="F:glycosyltransferase activity"/>
    <property type="evidence" value="ECO:0007669"/>
    <property type="project" value="UniProtKB-KW"/>
</dbReference>
<feature type="domain" description="Glycosyl transferase family 1" evidence="1">
    <location>
        <begin position="184"/>
        <end position="324"/>
    </location>
</feature>
<accession>A0A0K2LE19</accession>
<organism evidence="2 3">
    <name type="scientific">Companilactobacillus heilongjiangensis</name>
    <dbReference type="NCBI Taxonomy" id="1074467"/>
    <lineage>
        <taxon>Bacteria</taxon>
        <taxon>Bacillati</taxon>
        <taxon>Bacillota</taxon>
        <taxon>Bacilli</taxon>
        <taxon>Lactobacillales</taxon>
        <taxon>Lactobacillaceae</taxon>
        <taxon>Companilactobacillus</taxon>
    </lineage>
</organism>
<dbReference type="KEGG" id="lhi:JP39_09400"/>
<evidence type="ECO:0000313" key="3">
    <source>
        <dbReference type="Proteomes" id="UP000061546"/>
    </source>
</evidence>
<protein>
    <submittedName>
        <fullName evidence="2">UDP-D-galactose:(Glucosyl)lipopolysaccharide-1, 6-D-galactosyltransferase</fullName>
    </submittedName>
</protein>
<proteinExistence type="predicted"/>
<dbReference type="SUPFAM" id="SSF53756">
    <property type="entry name" value="UDP-Glycosyltransferase/glycogen phosphorylase"/>
    <property type="match status" value="1"/>
</dbReference>
<evidence type="ECO:0000259" key="1">
    <source>
        <dbReference type="Pfam" id="PF00534"/>
    </source>
</evidence>
<reference evidence="2 3" key="1">
    <citation type="submission" date="2015-08" db="EMBL/GenBank/DDBJ databases">
        <title>Genomic sequence of Lactobacillus heilongjiangensis DSM 28069, isolated from Chinese traditional pickle.</title>
        <authorList>
            <person name="Jiang X."/>
            <person name="Zheng B."/>
            <person name="Cheng H."/>
        </authorList>
    </citation>
    <scope>NUCLEOTIDE SEQUENCE [LARGE SCALE GENOMIC DNA]</scope>
    <source>
        <strain evidence="2 3">DSM 28069</strain>
    </source>
</reference>
<dbReference type="Gene3D" id="3.40.50.2000">
    <property type="entry name" value="Glycogen Phosphorylase B"/>
    <property type="match status" value="2"/>
</dbReference>
<evidence type="ECO:0000313" key="2">
    <source>
        <dbReference type="EMBL" id="ALB29549.1"/>
    </source>
</evidence>
<dbReference type="InterPro" id="IPR001296">
    <property type="entry name" value="Glyco_trans_1"/>
</dbReference>
<dbReference type="RefSeq" id="WP_041501469.1">
    <property type="nucleotide sequence ID" value="NZ_BJDV01000010.1"/>
</dbReference>
<dbReference type="AlphaFoldDB" id="A0A0K2LE19"/>
<sequence>MKKICLFIPYMTGFGGTETVITNLFAEYNRSQSNTELSLVNIGGFENGAWLEGVKDKQIIWLSKNKWLRKIQYALFLPLILYRQIKSKKEVDVVISTNPIMWFLLFWIKKITHQDYRVMSWYHYSLSSKKVAQPLLKSADGYLAISTGIAKQIVATGISEDKVKTIFNPILKKSLSIPRTQTSDKCRFIYVGRVMLDGQKNLRATFEALSRVHGDWQLDVIGNGYSQEIKTLLTELGIKSHVKFTGFKEDVWSGLTAVDGLLLSSKYEGLPMVLNEAISVGIPVLAFDCPTGPADIVNSQNGILVPTDNLTAYVTELQKFIDRHYDFNQLAEIKDSIKKFYSENYFLTFMKSIEN</sequence>